<keyword evidence="1" id="KW-1133">Transmembrane helix</keyword>
<keyword evidence="1" id="KW-0472">Membrane</keyword>
<protein>
    <submittedName>
        <fullName evidence="2">Uncharacterized protein</fullName>
    </submittedName>
</protein>
<organism evidence="2 3">
    <name type="scientific">Candidatus Portnoybacteria bacterium CG02_land_8_20_14_3_00_45_8</name>
    <dbReference type="NCBI Taxonomy" id="1974807"/>
    <lineage>
        <taxon>Bacteria</taxon>
        <taxon>Candidatus Portnoyibacteriota</taxon>
    </lineage>
</organism>
<evidence type="ECO:0000313" key="2">
    <source>
        <dbReference type="EMBL" id="PIV38779.1"/>
    </source>
</evidence>
<sequence length="193" mass="20176">MKKFSKSDYFLIALSSIIASVFLVVIIVSGATTIGTNITTTGTASSTSATTTDYLYVGHDITEPAGWDFSGGDLIVSGAAYFAAKATSTTAFAVGAGTIGSLDMTGGDLYVQDDVEIGGWASTTSALNTQGTLNVGGNAKIGGITTTSDYIYLPYFKLVPSATPTPEVQGQCFMDNSDYQLNCFDGADWHYAW</sequence>
<comment type="caution">
    <text evidence="2">The sequence shown here is derived from an EMBL/GenBank/DDBJ whole genome shotgun (WGS) entry which is preliminary data.</text>
</comment>
<evidence type="ECO:0000313" key="3">
    <source>
        <dbReference type="Proteomes" id="UP000229247"/>
    </source>
</evidence>
<dbReference type="Proteomes" id="UP000229247">
    <property type="component" value="Unassembled WGS sequence"/>
</dbReference>
<proteinExistence type="predicted"/>
<reference evidence="3" key="1">
    <citation type="submission" date="2017-09" db="EMBL/GenBank/DDBJ databases">
        <title>Depth-based differentiation of microbial function through sediment-hosted aquifers and enrichment of novel symbionts in the deep terrestrial subsurface.</title>
        <authorList>
            <person name="Probst A.J."/>
            <person name="Ladd B."/>
            <person name="Jarett J.K."/>
            <person name="Geller-Mcgrath D.E."/>
            <person name="Sieber C.M.K."/>
            <person name="Emerson J.B."/>
            <person name="Anantharaman K."/>
            <person name="Thomas B.C."/>
            <person name="Malmstrom R."/>
            <person name="Stieglmeier M."/>
            <person name="Klingl A."/>
            <person name="Woyke T."/>
            <person name="Ryan C.M."/>
            <person name="Banfield J.F."/>
        </authorList>
    </citation>
    <scope>NUCLEOTIDE SEQUENCE [LARGE SCALE GENOMIC DNA]</scope>
</reference>
<evidence type="ECO:0000256" key="1">
    <source>
        <dbReference type="SAM" id="Phobius"/>
    </source>
</evidence>
<dbReference type="AlphaFoldDB" id="A0A2M7D6X4"/>
<gene>
    <name evidence="2" type="ORF">COS30_00215</name>
</gene>
<keyword evidence="1" id="KW-0812">Transmembrane</keyword>
<accession>A0A2M7D6X4</accession>
<dbReference type="EMBL" id="PEUE01000005">
    <property type="protein sequence ID" value="PIV38779.1"/>
    <property type="molecule type" value="Genomic_DNA"/>
</dbReference>
<feature type="transmembrane region" description="Helical" evidence="1">
    <location>
        <begin position="9"/>
        <end position="31"/>
    </location>
</feature>
<name>A0A2M7D6X4_9BACT</name>